<keyword evidence="7" id="KW-1185">Reference proteome</keyword>
<keyword evidence="5" id="KW-0411">Iron-sulfur</keyword>
<dbReference type="PANTHER" id="PTHR43498:SF1">
    <property type="entry name" value="COB--COM HETERODISULFIDE REDUCTASE IRON-SULFUR SUBUNIT A"/>
    <property type="match status" value="1"/>
</dbReference>
<evidence type="ECO:0000256" key="3">
    <source>
        <dbReference type="ARBA" id="ARBA00023002"/>
    </source>
</evidence>
<keyword evidence="4" id="KW-0408">Iron</keyword>
<protein>
    <recommendedName>
        <fullName evidence="8">FAD-dependent oxidoreductase</fullName>
    </recommendedName>
</protein>
<dbReference type="GO" id="GO:0051539">
    <property type="term" value="F:4 iron, 4 sulfur cluster binding"/>
    <property type="evidence" value="ECO:0007669"/>
    <property type="project" value="UniProtKB-KW"/>
</dbReference>
<evidence type="ECO:0000313" key="6">
    <source>
        <dbReference type="EMBL" id="MDQ0646526.1"/>
    </source>
</evidence>
<dbReference type="Proteomes" id="UP001244427">
    <property type="component" value="Unassembled WGS sequence"/>
</dbReference>
<dbReference type="AlphaFoldDB" id="A0AAW8ESQ4"/>
<dbReference type="Gene3D" id="3.50.50.60">
    <property type="entry name" value="FAD/NAD(P)-binding domain"/>
    <property type="match status" value="1"/>
</dbReference>
<keyword evidence="3" id="KW-0560">Oxidoreductase</keyword>
<gene>
    <name evidence="6" type="ORF">QFZ53_000722</name>
</gene>
<dbReference type="SUPFAM" id="SSF51905">
    <property type="entry name" value="FAD/NAD(P)-binding domain"/>
    <property type="match status" value="1"/>
</dbReference>
<evidence type="ECO:0008006" key="8">
    <source>
        <dbReference type="Google" id="ProtNLM"/>
    </source>
</evidence>
<accession>A0AAW8ESQ4</accession>
<proteinExistence type="predicted"/>
<dbReference type="InterPro" id="IPR039650">
    <property type="entry name" value="HdrA-like"/>
</dbReference>
<keyword evidence="1" id="KW-0004">4Fe-4S</keyword>
<keyword evidence="2" id="KW-0479">Metal-binding</keyword>
<sequence length="434" mass="46025">MTNRPSATRSAGADTNDIDVLVVGGGPAGTVAAIQAARAGARTMLIEKNGSLGGTTTVAGINFPGLFHAWGEQVIAGIGWELVSETVRLAGEQLPDFTRVDLPHWRLQIRVNVPLYSAILSEAVDAAGVDLRLHTMLAELSWSGTHWDATICGKDGLERLRAARIVDCSGDADATGLAGLARHRNDARQPGTLAVLFGGYYPDALDYRALDDIYDRALADGLIRAADFGSSGHVLEPFLRKHGENAIHLPGIDGSTSAGRTRAEIDARAALLRIYRFLKPLPGLEGLTVTYGAVEAGVRESMTIDGIHRLSGAEYLSGKVWEDAVCYSYYPIDIHRPDGDGIAKTYLEQGRVATIPLSAMVPRENRHIVVAGRCIAGDQEANSAYRVQATAMATGQAAGAAAALAARLDVAVDEVPLESLRGLLREHGAIVPVV</sequence>
<dbReference type="RefSeq" id="WP_307293602.1">
    <property type="nucleotide sequence ID" value="NZ_JAUSXV010000001.1"/>
</dbReference>
<evidence type="ECO:0000256" key="1">
    <source>
        <dbReference type="ARBA" id="ARBA00022485"/>
    </source>
</evidence>
<dbReference type="EMBL" id="JAUSXV010000001">
    <property type="protein sequence ID" value="MDQ0646526.1"/>
    <property type="molecule type" value="Genomic_DNA"/>
</dbReference>
<dbReference type="Pfam" id="PF12831">
    <property type="entry name" value="FAD_oxidored"/>
    <property type="match status" value="1"/>
</dbReference>
<dbReference type="PANTHER" id="PTHR43498">
    <property type="entry name" value="FERREDOXIN:COB-COM HETERODISULFIDE REDUCTASE SUBUNIT A"/>
    <property type="match status" value="1"/>
</dbReference>
<evidence type="ECO:0000256" key="2">
    <source>
        <dbReference type="ARBA" id="ARBA00022723"/>
    </source>
</evidence>
<evidence type="ECO:0000313" key="7">
    <source>
        <dbReference type="Proteomes" id="UP001244427"/>
    </source>
</evidence>
<dbReference type="GO" id="GO:0016491">
    <property type="term" value="F:oxidoreductase activity"/>
    <property type="evidence" value="ECO:0007669"/>
    <property type="project" value="UniProtKB-KW"/>
</dbReference>
<evidence type="ECO:0000256" key="4">
    <source>
        <dbReference type="ARBA" id="ARBA00023004"/>
    </source>
</evidence>
<reference evidence="6 7" key="1">
    <citation type="submission" date="2023-07" db="EMBL/GenBank/DDBJ databases">
        <title>Comparative genomics of wheat-associated soil bacteria to identify genetic determinants of phenazine resistance.</title>
        <authorList>
            <person name="Mouncey N."/>
        </authorList>
    </citation>
    <scope>NUCLEOTIDE SEQUENCE [LARGE SCALE GENOMIC DNA]</scope>
    <source>
        <strain evidence="6 7">W4I9-1</strain>
    </source>
</reference>
<organism evidence="6 7">
    <name type="scientific">Microbacterium natoriense</name>
    <dbReference type="NCBI Taxonomy" id="284570"/>
    <lineage>
        <taxon>Bacteria</taxon>
        <taxon>Bacillati</taxon>
        <taxon>Actinomycetota</taxon>
        <taxon>Actinomycetes</taxon>
        <taxon>Micrococcales</taxon>
        <taxon>Microbacteriaceae</taxon>
        <taxon>Microbacterium</taxon>
    </lineage>
</organism>
<evidence type="ECO:0000256" key="5">
    <source>
        <dbReference type="ARBA" id="ARBA00023014"/>
    </source>
</evidence>
<dbReference type="InterPro" id="IPR036188">
    <property type="entry name" value="FAD/NAD-bd_sf"/>
</dbReference>
<comment type="caution">
    <text evidence="6">The sequence shown here is derived from an EMBL/GenBank/DDBJ whole genome shotgun (WGS) entry which is preliminary data.</text>
</comment>
<name>A0AAW8ESQ4_9MICO</name>
<dbReference type="GO" id="GO:0046872">
    <property type="term" value="F:metal ion binding"/>
    <property type="evidence" value="ECO:0007669"/>
    <property type="project" value="UniProtKB-KW"/>
</dbReference>